<sequence length="350" mass="39551">MALPDGRALIAGSERVAAFFENALDENGLLKTCDFRDDVSSIYKLPTFLFTAGRWELCHKVLDDIKARFMQPDGDFISWPGRSGLERKTSNPRQQLFWPYLNTWIAMASHRLGRFDISVPARRYLETYYNPNVGGFGTSGPFDKASNGAKYDVGIFMSSHLGLAFMYFGDMEKAIAVGELMGRFVTKQTALNEYFLLRMRGDTGELVTELPEDLALYYRLDRSKPNQLFFMLGYPVFFLYYLSQATGEKKYIETAEKILDFLLTCDESFFSFFLSHKCAYGASLIALATGKDKYRQMSARVAGYLLSCQTKEGSLDLGLPPMGTLDQTAEIGTWMKEIGLAFVRADSKKK</sequence>
<accession>A0AAN9GKY4</accession>
<organism evidence="1 2">
    <name type="scientific">Littorina saxatilis</name>
    <dbReference type="NCBI Taxonomy" id="31220"/>
    <lineage>
        <taxon>Eukaryota</taxon>
        <taxon>Metazoa</taxon>
        <taxon>Spiralia</taxon>
        <taxon>Lophotrochozoa</taxon>
        <taxon>Mollusca</taxon>
        <taxon>Gastropoda</taxon>
        <taxon>Caenogastropoda</taxon>
        <taxon>Littorinimorpha</taxon>
        <taxon>Littorinoidea</taxon>
        <taxon>Littorinidae</taxon>
        <taxon>Littorina</taxon>
    </lineage>
</organism>
<evidence type="ECO:0000313" key="1">
    <source>
        <dbReference type="EMBL" id="KAK7112593.1"/>
    </source>
</evidence>
<dbReference type="Proteomes" id="UP001374579">
    <property type="component" value="Unassembled WGS sequence"/>
</dbReference>
<dbReference type="SUPFAM" id="SSF48208">
    <property type="entry name" value="Six-hairpin glycosidases"/>
    <property type="match status" value="1"/>
</dbReference>
<dbReference type="InterPro" id="IPR008928">
    <property type="entry name" value="6-hairpin_glycosidase_sf"/>
</dbReference>
<dbReference type="EMBL" id="JBAMIC010000002">
    <property type="protein sequence ID" value="KAK7112593.1"/>
    <property type="molecule type" value="Genomic_DNA"/>
</dbReference>
<protein>
    <submittedName>
        <fullName evidence="1">Uncharacterized protein</fullName>
    </submittedName>
</protein>
<comment type="caution">
    <text evidence="1">The sequence shown here is derived from an EMBL/GenBank/DDBJ whole genome shotgun (WGS) entry which is preliminary data.</text>
</comment>
<name>A0AAN9GKY4_9CAEN</name>
<evidence type="ECO:0000313" key="2">
    <source>
        <dbReference type="Proteomes" id="UP001374579"/>
    </source>
</evidence>
<reference evidence="1 2" key="1">
    <citation type="submission" date="2024-02" db="EMBL/GenBank/DDBJ databases">
        <title>Chromosome-scale genome assembly of the rough periwinkle Littorina saxatilis.</title>
        <authorList>
            <person name="De Jode A."/>
            <person name="Faria R."/>
            <person name="Formenti G."/>
            <person name="Sims Y."/>
            <person name="Smith T.P."/>
            <person name="Tracey A."/>
            <person name="Wood J.M.D."/>
            <person name="Zagrodzka Z.B."/>
            <person name="Johannesson K."/>
            <person name="Butlin R.K."/>
            <person name="Leder E.H."/>
        </authorList>
    </citation>
    <scope>NUCLEOTIDE SEQUENCE [LARGE SCALE GENOMIC DNA]</scope>
    <source>
        <strain evidence="1">Snail1</strain>
        <tissue evidence="1">Muscle</tissue>
    </source>
</reference>
<dbReference type="AlphaFoldDB" id="A0AAN9GKY4"/>
<gene>
    <name evidence="1" type="ORF">V1264_012027</name>
</gene>
<dbReference type="GO" id="GO:0005975">
    <property type="term" value="P:carbohydrate metabolic process"/>
    <property type="evidence" value="ECO:0007669"/>
    <property type="project" value="InterPro"/>
</dbReference>
<keyword evidence="2" id="KW-1185">Reference proteome</keyword>
<proteinExistence type="predicted"/>